<proteinExistence type="predicted"/>
<gene>
    <name evidence="1" type="ORF">A2847_03120</name>
</gene>
<dbReference type="Gene3D" id="3.40.50.1000">
    <property type="entry name" value="HAD superfamily/HAD-like"/>
    <property type="match status" value="1"/>
</dbReference>
<sequence>MKKRIRGIIVWDFDGVLFDIERFRKNAERIFEKHGVPSAVFQAVILRIRKDGGQFSVARAIRIMRSLGVSVKERAIRKTLHNHLAITRYFAAPIDIFLRRLRNLGFMHIILSLGASSYQHKKIRVGCGKKFIRHFIKISTTKKPKFIYLKKLARKYPHTIIFFIDDTKKNLELVKEYVPEIVTIHYSIILGTSLKNLEKKILSHVKK</sequence>
<dbReference type="Proteomes" id="UP000178574">
    <property type="component" value="Unassembled WGS sequence"/>
</dbReference>
<reference evidence="1 2" key="1">
    <citation type="journal article" date="2016" name="Nat. Commun.">
        <title>Thousands of microbial genomes shed light on interconnected biogeochemical processes in an aquifer system.</title>
        <authorList>
            <person name="Anantharaman K."/>
            <person name="Brown C.T."/>
            <person name="Hug L.A."/>
            <person name="Sharon I."/>
            <person name="Castelle C.J."/>
            <person name="Probst A.J."/>
            <person name="Thomas B.C."/>
            <person name="Singh A."/>
            <person name="Wilkins M.J."/>
            <person name="Karaoz U."/>
            <person name="Brodie E.L."/>
            <person name="Williams K.H."/>
            <person name="Hubbard S.S."/>
            <person name="Banfield J.F."/>
        </authorList>
    </citation>
    <scope>NUCLEOTIDE SEQUENCE [LARGE SCALE GENOMIC DNA]</scope>
</reference>
<dbReference type="EMBL" id="MHQD01000017">
    <property type="protein sequence ID" value="OGZ96222.1"/>
    <property type="molecule type" value="Genomic_DNA"/>
</dbReference>
<dbReference type="InterPro" id="IPR023214">
    <property type="entry name" value="HAD_sf"/>
</dbReference>
<comment type="caution">
    <text evidence="1">The sequence shown here is derived from an EMBL/GenBank/DDBJ whole genome shotgun (WGS) entry which is preliminary data.</text>
</comment>
<accession>A0A1G2K9W2</accession>
<dbReference type="InterPro" id="IPR036412">
    <property type="entry name" value="HAD-like_sf"/>
</dbReference>
<organism evidence="1 2">
    <name type="scientific">Candidatus Sungbacteria bacterium RIFCSPHIGHO2_01_FULL_50_25</name>
    <dbReference type="NCBI Taxonomy" id="1802265"/>
    <lineage>
        <taxon>Bacteria</taxon>
        <taxon>Candidatus Sungiibacteriota</taxon>
    </lineage>
</organism>
<evidence type="ECO:0000313" key="2">
    <source>
        <dbReference type="Proteomes" id="UP000178574"/>
    </source>
</evidence>
<evidence type="ECO:0000313" key="1">
    <source>
        <dbReference type="EMBL" id="OGZ96222.1"/>
    </source>
</evidence>
<evidence type="ECO:0008006" key="3">
    <source>
        <dbReference type="Google" id="ProtNLM"/>
    </source>
</evidence>
<dbReference type="SUPFAM" id="SSF56784">
    <property type="entry name" value="HAD-like"/>
    <property type="match status" value="1"/>
</dbReference>
<protein>
    <recommendedName>
        <fullName evidence="3">FCP1 homology domain-containing protein</fullName>
    </recommendedName>
</protein>
<name>A0A1G2K9W2_9BACT</name>
<dbReference type="AlphaFoldDB" id="A0A1G2K9W2"/>